<organism evidence="2 3">
    <name type="scientific">Habropoda laboriosa</name>
    <dbReference type="NCBI Taxonomy" id="597456"/>
    <lineage>
        <taxon>Eukaryota</taxon>
        <taxon>Metazoa</taxon>
        <taxon>Ecdysozoa</taxon>
        <taxon>Arthropoda</taxon>
        <taxon>Hexapoda</taxon>
        <taxon>Insecta</taxon>
        <taxon>Pterygota</taxon>
        <taxon>Neoptera</taxon>
        <taxon>Endopterygota</taxon>
        <taxon>Hymenoptera</taxon>
        <taxon>Apocrita</taxon>
        <taxon>Aculeata</taxon>
        <taxon>Apoidea</taxon>
        <taxon>Anthophila</taxon>
        <taxon>Apidae</taxon>
        <taxon>Habropoda</taxon>
    </lineage>
</organism>
<dbReference type="OrthoDB" id="10012075at2759"/>
<protein>
    <submittedName>
        <fullName evidence="2">Uncharacterized protein</fullName>
    </submittedName>
</protein>
<evidence type="ECO:0000256" key="1">
    <source>
        <dbReference type="SAM" id="MobiDB-lite"/>
    </source>
</evidence>
<proteinExistence type="predicted"/>
<dbReference type="STRING" id="597456.A0A0L7RIT9"/>
<dbReference type="InterPro" id="IPR013783">
    <property type="entry name" value="Ig-like_fold"/>
</dbReference>
<reference evidence="2 3" key="1">
    <citation type="submission" date="2015-07" db="EMBL/GenBank/DDBJ databases">
        <title>The genome of Habropoda laboriosa.</title>
        <authorList>
            <person name="Pan H."/>
            <person name="Kapheim K."/>
        </authorList>
    </citation>
    <scope>NUCLEOTIDE SEQUENCE [LARGE SCALE GENOMIC DNA]</scope>
    <source>
        <strain evidence="2">0110345459</strain>
    </source>
</reference>
<evidence type="ECO:0000313" key="3">
    <source>
        <dbReference type="Proteomes" id="UP000053825"/>
    </source>
</evidence>
<gene>
    <name evidence="2" type="ORF">WH47_03672</name>
</gene>
<feature type="region of interest" description="Disordered" evidence="1">
    <location>
        <begin position="209"/>
        <end position="236"/>
    </location>
</feature>
<evidence type="ECO:0000313" key="2">
    <source>
        <dbReference type="EMBL" id="KOC70656.1"/>
    </source>
</evidence>
<name>A0A0L7RIT9_9HYME</name>
<dbReference type="EMBL" id="KQ414584">
    <property type="protein sequence ID" value="KOC70656.1"/>
    <property type="molecule type" value="Genomic_DNA"/>
</dbReference>
<sequence>MLFDKSAILTVQNHVITRNPRISVSHKHRTWFLHIKEVQEDDKGKQSCVVSKHIAYSGKSESLGWWYAAPSRQGIVPKSEKWFEFKLIALAPHHGFTCQSLLTDTTLAKFYLPTSQRYSTCGKEGSKPLVKAENFEFSSQLTYHKPAQAQARSRERAVPLPWVFPISPGDAYFAQNTPSLRMSGWRWAVTKALLEGEWLALGGDQGPNVSGSLGLPPKTHHRQGTQMRPGKGKCEG</sequence>
<keyword evidence="3" id="KW-1185">Reference proteome</keyword>
<accession>A0A0L7RIT9</accession>
<dbReference type="Gene3D" id="2.60.40.10">
    <property type="entry name" value="Immunoglobulins"/>
    <property type="match status" value="1"/>
</dbReference>
<dbReference type="Proteomes" id="UP000053825">
    <property type="component" value="Unassembled WGS sequence"/>
</dbReference>
<dbReference type="AlphaFoldDB" id="A0A0L7RIT9"/>